<dbReference type="PANTHER" id="PTHR34835">
    <property type="entry name" value="OS07G0283600 PROTEIN-RELATED"/>
    <property type="match status" value="1"/>
</dbReference>
<keyword evidence="1" id="KW-0812">Transmembrane</keyword>
<feature type="transmembrane region" description="Helical" evidence="1">
    <location>
        <begin position="154"/>
        <end position="170"/>
    </location>
</feature>
<evidence type="ECO:0008006" key="4">
    <source>
        <dbReference type="Google" id="ProtNLM"/>
    </source>
</evidence>
<accession>A0AAF0WKM8</accession>
<keyword evidence="1" id="KW-0472">Membrane</keyword>
<reference evidence="2" key="1">
    <citation type="journal article" date="2016" name="Nat. Genet.">
        <title>A high-quality carrot genome assembly provides new insights into carotenoid accumulation and asterid genome evolution.</title>
        <authorList>
            <person name="Iorizzo M."/>
            <person name="Ellison S."/>
            <person name="Senalik D."/>
            <person name="Zeng P."/>
            <person name="Satapoomin P."/>
            <person name="Huang J."/>
            <person name="Bowman M."/>
            <person name="Iovene M."/>
            <person name="Sanseverino W."/>
            <person name="Cavagnaro P."/>
            <person name="Yildiz M."/>
            <person name="Macko-Podgorni A."/>
            <person name="Moranska E."/>
            <person name="Grzebelus E."/>
            <person name="Grzebelus D."/>
            <person name="Ashrafi H."/>
            <person name="Zheng Z."/>
            <person name="Cheng S."/>
            <person name="Spooner D."/>
            <person name="Van Deynze A."/>
            <person name="Simon P."/>
        </authorList>
    </citation>
    <scope>NUCLEOTIDE SEQUENCE</scope>
    <source>
        <tissue evidence="2">Leaf</tissue>
    </source>
</reference>
<name>A0AAF0WKM8_DAUCS</name>
<proteinExistence type="predicted"/>
<gene>
    <name evidence="2" type="ORF">DCAR_0310935</name>
</gene>
<protein>
    <recommendedName>
        <fullName evidence="4">Aminotransferase-like plant mobile domain-containing protein</fullName>
    </recommendedName>
</protein>
<evidence type="ECO:0000313" key="2">
    <source>
        <dbReference type="EMBL" id="WOG91685.1"/>
    </source>
</evidence>
<evidence type="ECO:0000256" key="1">
    <source>
        <dbReference type="SAM" id="Phobius"/>
    </source>
</evidence>
<dbReference type="AlphaFoldDB" id="A0AAF0WKM8"/>
<dbReference type="EMBL" id="CP093345">
    <property type="protein sequence ID" value="WOG91685.1"/>
    <property type="molecule type" value="Genomic_DNA"/>
</dbReference>
<organism evidence="2 3">
    <name type="scientific">Daucus carota subsp. sativus</name>
    <name type="common">Carrot</name>
    <dbReference type="NCBI Taxonomy" id="79200"/>
    <lineage>
        <taxon>Eukaryota</taxon>
        <taxon>Viridiplantae</taxon>
        <taxon>Streptophyta</taxon>
        <taxon>Embryophyta</taxon>
        <taxon>Tracheophyta</taxon>
        <taxon>Spermatophyta</taxon>
        <taxon>Magnoliopsida</taxon>
        <taxon>eudicotyledons</taxon>
        <taxon>Gunneridae</taxon>
        <taxon>Pentapetalae</taxon>
        <taxon>asterids</taxon>
        <taxon>campanulids</taxon>
        <taxon>Apiales</taxon>
        <taxon>Apiaceae</taxon>
        <taxon>Apioideae</taxon>
        <taxon>Scandiceae</taxon>
        <taxon>Daucinae</taxon>
        <taxon>Daucus</taxon>
        <taxon>Daucus sect. Daucus</taxon>
    </lineage>
</organism>
<keyword evidence="1" id="KW-1133">Transmembrane helix</keyword>
<dbReference type="Proteomes" id="UP000077755">
    <property type="component" value="Chromosome 3"/>
</dbReference>
<sequence length="196" mass="22928">MDTYQHRLGYKILDSFCSETCQIRLKAGDVLITDDLVHKIIGLPLGDRDIELKEGKIAKTDWDKQYDSTSISPGMIRTAIQKSKRADNNFKMNFLMLVYNFFIEANQNRFVTRKMLSFPGSLDECGNYNWCKLLVEKLRKTHDFWARKKHIRNFAGPLAFLIMIMCYVSLDSMLSPDNYIQQYMNCKKEEFSCESD</sequence>
<keyword evidence="3" id="KW-1185">Reference proteome</keyword>
<reference evidence="2" key="2">
    <citation type="submission" date="2022-03" db="EMBL/GenBank/DDBJ databases">
        <title>Draft title - Genomic analysis of global carrot germplasm unveils the trajectory of domestication and the origin of high carotenoid orange carrot.</title>
        <authorList>
            <person name="Iorizzo M."/>
            <person name="Ellison S."/>
            <person name="Senalik D."/>
            <person name="Macko-Podgorni A."/>
            <person name="Grzebelus D."/>
            <person name="Bostan H."/>
            <person name="Rolling W."/>
            <person name="Curaba J."/>
            <person name="Simon P."/>
        </authorList>
    </citation>
    <scope>NUCLEOTIDE SEQUENCE</scope>
    <source>
        <tissue evidence="2">Leaf</tissue>
    </source>
</reference>
<evidence type="ECO:0000313" key="3">
    <source>
        <dbReference type="Proteomes" id="UP000077755"/>
    </source>
</evidence>